<evidence type="ECO:0008006" key="3">
    <source>
        <dbReference type="Google" id="ProtNLM"/>
    </source>
</evidence>
<protein>
    <recommendedName>
        <fullName evidence="3">PPM-type phosphatase domain-containing protein</fullName>
    </recommendedName>
</protein>
<sequence length="251" mass="28521">MHIHAQPFWVQKFGNSREEYEDAHWPRRRIDRKASHFRFAVADGATETSFSALWARLLIWAYQRADLPAEDVSHALSGYQKMWSDHVGKKPLPWFAEEKVRQGAFSSILGLSLSETSESTARGDWQSIAVGDSCLCQVRNDSLVASFPLESAAEFNSRPTLLSSNPQVRVEESQIQERKGEWESGDSFFLMTDALACWFLEASVRDERPWEILCGFDGQGEPDAFSEWVQQLRQGGAMKNDDVTLVRITVE</sequence>
<keyword evidence="2" id="KW-1185">Reference proteome</keyword>
<dbReference type="eggNOG" id="COG0631">
    <property type="taxonomic scope" value="Bacteria"/>
</dbReference>
<proteinExistence type="predicted"/>
<dbReference type="InParanoid" id="B4CUT6"/>
<dbReference type="EMBL" id="ABVL01000001">
    <property type="protein sequence ID" value="EDY22324.1"/>
    <property type="molecule type" value="Genomic_DNA"/>
</dbReference>
<dbReference type="InterPro" id="IPR036457">
    <property type="entry name" value="PPM-type-like_dom_sf"/>
</dbReference>
<dbReference type="SUPFAM" id="SSF81606">
    <property type="entry name" value="PP2C-like"/>
    <property type="match status" value="1"/>
</dbReference>
<gene>
    <name evidence="1" type="ORF">CfE428DRAFT_0449</name>
</gene>
<accession>B4CUT6</accession>
<reference evidence="1 2" key="1">
    <citation type="journal article" date="2011" name="J. Bacteriol.">
        <title>Genome sequence of Chthoniobacter flavus Ellin428, an aerobic heterotrophic soil bacterium.</title>
        <authorList>
            <person name="Kant R."/>
            <person name="van Passel M.W."/>
            <person name="Palva A."/>
            <person name="Lucas S."/>
            <person name="Lapidus A."/>
            <person name="Glavina Del Rio T."/>
            <person name="Dalin E."/>
            <person name="Tice H."/>
            <person name="Bruce D."/>
            <person name="Goodwin L."/>
            <person name="Pitluck S."/>
            <person name="Larimer F.W."/>
            <person name="Land M.L."/>
            <person name="Hauser L."/>
            <person name="Sangwan P."/>
            <person name="de Vos W.M."/>
            <person name="Janssen P.H."/>
            <person name="Smidt H."/>
        </authorList>
    </citation>
    <scope>NUCLEOTIDE SEQUENCE [LARGE SCALE GENOMIC DNA]</scope>
    <source>
        <strain evidence="1 2">Ellin428</strain>
    </source>
</reference>
<dbReference type="RefSeq" id="WP_006977776.1">
    <property type="nucleotide sequence ID" value="NZ_ABVL01000001.1"/>
</dbReference>
<evidence type="ECO:0000313" key="2">
    <source>
        <dbReference type="Proteomes" id="UP000005824"/>
    </source>
</evidence>
<dbReference type="AlphaFoldDB" id="B4CUT6"/>
<organism evidence="1 2">
    <name type="scientific">Chthoniobacter flavus Ellin428</name>
    <dbReference type="NCBI Taxonomy" id="497964"/>
    <lineage>
        <taxon>Bacteria</taxon>
        <taxon>Pseudomonadati</taxon>
        <taxon>Verrucomicrobiota</taxon>
        <taxon>Spartobacteria</taxon>
        <taxon>Chthoniobacterales</taxon>
        <taxon>Chthoniobacteraceae</taxon>
        <taxon>Chthoniobacter</taxon>
    </lineage>
</organism>
<dbReference type="STRING" id="497964.CfE428DRAFT_0449"/>
<name>B4CUT6_9BACT</name>
<dbReference type="Proteomes" id="UP000005824">
    <property type="component" value="Unassembled WGS sequence"/>
</dbReference>
<evidence type="ECO:0000313" key="1">
    <source>
        <dbReference type="EMBL" id="EDY22324.1"/>
    </source>
</evidence>
<comment type="caution">
    <text evidence="1">The sequence shown here is derived from an EMBL/GenBank/DDBJ whole genome shotgun (WGS) entry which is preliminary data.</text>
</comment>